<dbReference type="CDD" id="cd06222">
    <property type="entry name" value="RNase_H_like"/>
    <property type="match status" value="1"/>
</dbReference>
<feature type="transmembrane region" description="Helical" evidence="1">
    <location>
        <begin position="124"/>
        <end position="142"/>
    </location>
</feature>
<dbReference type="InterPro" id="IPR036397">
    <property type="entry name" value="RNaseH_sf"/>
</dbReference>
<evidence type="ECO:0000259" key="2">
    <source>
        <dbReference type="Pfam" id="PF13456"/>
    </source>
</evidence>
<dbReference type="InterPro" id="IPR012337">
    <property type="entry name" value="RNaseH-like_sf"/>
</dbReference>
<sequence length="159" mass="17553">MITFFAGFTVNIGHASIFIVELWGMRKGLRFGIIRAVAEMDSLIAVRFVNEEREPDNLAASLLSDIRNLITELESCILQHTLREGNAVVDFLAALGHSSPPGLCILDSPPNGLRSILLGDKMGVTFLRTWSFCFFSVLVLLYQNTMALQLSNAPLNLIV</sequence>
<keyword evidence="1" id="KW-1133">Transmembrane helix</keyword>
<evidence type="ECO:0000313" key="4">
    <source>
        <dbReference type="Proteomes" id="UP001054252"/>
    </source>
</evidence>
<dbReference type="AlphaFoldDB" id="A0AAV5IBX4"/>
<dbReference type="InterPro" id="IPR053151">
    <property type="entry name" value="RNase_H-like"/>
</dbReference>
<proteinExistence type="predicted"/>
<dbReference type="EMBL" id="BPVZ01000010">
    <property type="protein sequence ID" value="GKU96552.1"/>
    <property type="molecule type" value="Genomic_DNA"/>
</dbReference>
<comment type="caution">
    <text evidence="3">The sequence shown here is derived from an EMBL/GenBank/DDBJ whole genome shotgun (WGS) entry which is preliminary data.</text>
</comment>
<reference evidence="3 4" key="1">
    <citation type="journal article" date="2021" name="Commun. Biol.">
        <title>The genome of Shorea leprosula (Dipterocarpaceae) highlights the ecological relevance of drought in aseasonal tropical rainforests.</title>
        <authorList>
            <person name="Ng K.K.S."/>
            <person name="Kobayashi M.J."/>
            <person name="Fawcett J.A."/>
            <person name="Hatakeyama M."/>
            <person name="Paape T."/>
            <person name="Ng C.H."/>
            <person name="Ang C.C."/>
            <person name="Tnah L.H."/>
            <person name="Lee C.T."/>
            <person name="Nishiyama T."/>
            <person name="Sese J."/>
            <person name="O'Brien M.J."/>
            <person name="Copetti D."/>
            <person name="Mohd Noor M.I."/>
            <person name="Ong R.C."/>
            <person name="Putra M."/>
            <person name="Sireger I.Z."/>
            <person name="Indrioko S."/>
            <person name="Kosugi Y."/>
            <person name="Izuno A."/>
            <person name="Isagi Y."/>
            <person name="Lee S.L."/>
            <person name="Shimizu K.K."/>
        </authorList>
    </citation>
    <scope>NUCLEOTIDE SEQUENCE [LARGE SCALE GENOMIC DNA]</scope>
    <source>
        <strain evidence="3">214</strain>
    </source>
</reference>
<dbReference type="SUPFAM" id="SSF53098">
    <property type="entry name" value="Ribonuclease H-like"/>
    <property type="match status" value="1"/>
</dbReference>
<dbReference type="Gene3D" id="3.30.420.10">
    <property type="entry name" value="Ribonuclease H-like superfamily/Ribonuclease H"/>
    <property type="match status" value="1"/>
</dbReference>
<dbReference type="PANTHER" id="PTHR47723">
    <property type="entry name" value="OS05G0353850 PROTEIN"/>
    <property type="match status" value="1"/>
</dbReference>
<keyword evidence="4" id="KW-1185">Reference proteome</keyword>
<dbReference type="InterPro" id="IPR044730">
    <property type="entry name" value="RNase_H-like_dom_plant"/>
</dbReference>
<keyword evidence="1" id="KW-0472">Membrane</keyword>
<protein>
    <recommendedName>
        <fullName evidence="2">RNase H type-1 domain-containing protein</fullName>
    </recommendedName>
</protein>
<accession>A0AAV5IBX4</accession>
<evidence type="ECO:0000313" key="3">
    <source>
        <dbReference type="EMBL" id="GKU96552.1"/>
    </source>
</evidence>
<feature type="transmembrane region" description="Helical" evidence="1">
    <location>
        <begin position="6"/>
        <end position="25"/>
    </location>
</feature>
<dbReference type="GO" id="GO:0003676">
    <property type="term" value="F:nucleic acid binding"/>
    <property type="evidence" value="ECO:0007669"/>
    <property type="project" value="InterPro"/>
</dbReference>
<keyword evidence="1" id="KW-0812">Transmembrane</keyword>
<dbReference type="Proteomes" id="UP001054252">
    <property type="component" value="Unassembled WGS sequence"/>
</dbReference>
<name>A0AAV5IBX4_9ROSI</name>
<dbReference type="Pfam" id="PF13456">
    <property type="entry name" value="RVT_3"/>
    <property type="match status" value="1"/>
</dbReference>
<gene>
    <name evidence="3" type="ORF">SLEP1_g9776</name>
</gene>
<dbReference type="GO" id="GO:0004523">
    <property type="term" value="F:RNA-DNA hybrid ribonuclease activity"/>
    <property type="evidence" value="ECO:0007669"/>
    <property type="project" value="InterPro"/>
</dbReference>
<feature type="domain" description="RNase H type-1" evidence="2">
    <location>
        <begin position="13"/>
        <end position="94"/>
    </location>
</feature>
<evidence type="ECO:0000256" key="1">
    <source>
        <dbReference type="SAM" id="Phobius"/>
    </source>
</evidence>
<dbReference type="InterPro" id="IPR002156">
    <property type="entry name" value="RNaseH_domain"/>
</dbReference>
<organism evidence="3 4">
    <name type="scientific">Rubroshorea leprosula</name>
    <dbReference type="NCBI Taxonomy" id="152421"/>
    <lineage>
        <taxon>Eukaryota</taxon>
        <taxon>Viridiplantae</taxon>
        <taxon>Streptophyta</taxon>
        <taxon>Embryophyta</taxon>
        <taxon>Tracheophyta</taxon>
        <taxon>Spermatophyta</taxon>
        <taxon>Magnoliopsida</taxon>
        <taxon>eudicotyledons</taxon>
        <taxon>Gunneridae</taxon>
        <taxon>Pentapetalae</taxon>
        <taxon>rosids</taxon>
        <taxon>malvids</taxon>
        <taxon>Malvales</taxon>
        <taxon>Dipterocarpaceae</taxon>
        <taxon>Rubroshorea</taxon>
    </lineage>
</organism>
<dbReference type="PANTHER" id="PTHR47723:SF19">
    <property type="entry name" value="POLYNUCLEOTIDYL TRANSFERASE, RIBONUCLEASE H-LIKE SUPERFAMILY PROTEIN"/>
    <property type="match status" value="1"/>
</dbReference>